<reference evidence="6" key="1">
    <citation type="submission" date="2025-08" db="UniProtKB">
        <authorList>
            <consortium name="RefSeq"/>
        </authorList>
    </citation>
    <scope>IDENTIFICATION</scope>
    <source>
        <strain evidence="6">J_2021</strain>
        <tissue evidence="6">Erythrocytes</tissue>
    </source>
</reference>
<dbReference type="PROSITE" id="PS00626">
    <property type="entry name" value="RCC1_2"/>
    <property type="match status" value="1"/>
</dbReference>
<feature type="repeat" description="RCC1" evidence="2">
    <location>
        <begin position="166"/>
        <end position="224"/>
    </location>
</feature>
<evidence type="ECO:0000256" key="3">
    <source>
        <dbReference type="SAM" id="MobiDB-lite"/>
    </source>
</evidence>
<feature type="repeat" description="RCC1" evidence="2">
    <location>
        <begin position="9"/>
        <end position="62"/>
    </location>
</feature>
<protein>
    <submittedName>
        <fullName evidence="6">Uncharacterized protein LOC495967 isoform X1</fullName>
    </submittedName>
</protein>
<dbReference type="OrthoDB" id="10256179at2759"/>
<feature type="compositionally biased region" description="Polar residues" evidence="3">
    <location>
        <begin position="428"/>
        <end position="437"/>
    </location>
</feature>
<gene>
    <name evidence="6" type="primary">sergef.L</name>
    <name evidence="6" type="synonym">delgef</name>
    <name evidence="6" type="synonym">gnefr</name>
    <name evidence="6" type="synonym">sergef</name>
</gene>
<dbReference type="InterPro" id="IPR051625">
    <property type="entry name" value="Signaling_Regulatory_Domain"/>
</dbReference>
<dbReference type="PRINTS" id="PR00633">
    <property type="entry name" value="RCCNDNSATION"/>
</dbReference>
<sequence>MGLETGGRQRLFAWGANSYGQLGLGTTQDSLLPQLVTGFPNRETVIKSISAGGGHSAAVTDVGHVYVCGQNSEGQLGLNHTTDVTHFSLCPGTLTLRVSKVACGWDFTLILTDSGELLSCGANTYGQLGRAGGERSCIPRPLDIQKRKVLDVAAGLRHVLALTDNGQIFQWGSGLASHARRFSQQKPIPAVYSSTEPCPVPGMNGICGKMVAAGSYHCVALSDAGDVYVWGSNKHGQLLHSDPFLLHPHRVQAHLFLGERIVAVVSGWTHLVAQTDTGKVFTWGRANYSQLGRPPNSEGTGLHETVLQGISANQLPAWIPSLTGSSQVACGSEHNLAVCGGLLYSWGWNEHGMCGNGSETNVPVPTLVGIPPTARVDLIGCGAGHSMALCINPASSGQFSRSCKSCTKWLWDSQNSSSKGSGSCTQSPITLSSTGSE</sequence>
<accession>A0A8J1MWE5</accession>
<proteinExistence type="predicted"/>
<feature type="compositionally biased region" description="Low complexity" evidence="3">
    <location>
        <begin position="414"/>
        <end position="427"/>
    </location>
</feature>
<feature type="repeat" description="RCC1" evidence="2">
    <location>
        <begin position="225"/>
        <end position="277"/>
    </location>
</feature>
<dbReference type="GeneID" id="495967"/>
<organism evidence="5 6">
    <name type="scientific">Xenopus laevis</name>
    <name type="common">African clawed frog</name>
    <dbReference type="NCBI Taxonomy" id="8355"/>
    <lineage>
        <taxon>Eukaryota</taxon>
        <taxon>Metazoa</taxon>
        <taxon>Chordata</taxon>
        <taxon>Craniata</taxon>
        <taxon>Vertebrata</taxon>
        <taxon>Euteleostomi</taxon>
        <taxon>Amphibia</taxon>
        <taxon>Batrachia</taxon>
        <taxon>Anura</taxon>
        <taxon>Pipoidea</taxon>
        <taxon>Pipidae</taxon>
        <taxon>Xenopodinae</taxon>
        <taxon>Xenopus</taxon>
        <taxon>Xenopus</taxon>
    </lineage>
</organism>
<keyword evidence="5" id="KW-1185">Reference proteome</keyword>
<feature type="repeat" description="RCC1" evidence="2">
    <location>
        <begin position="341"/>
        <end position="392"/>
    </location>
</feature>
<dbReference type="PROSITE" id="PS50012">
    <property type="entry name" value="RCC1_3"/>
    <property type="match status" value="7"/>
</dbReference>
<feature type="repeat" description="RCC1" evidence="2">
    <location>
        <begin position="278"/>
        <end position="341"/>
    </location>
</feature>
<dbReference type="PANTHER" id="PTHR22872">
    <property type="entry name" value="BTK-BINDING PROTEIN-RELATED"/>
    <property type="match status" value="1"/>
</dbReference>
<dbReference type="InterPro" id="IPR058923">
    <property type="entry name" value="RCC1-like_dom"/>
</dbReference>
<dbReference type="Pfam" id="PF25390">
    <property type="entry name" value="WD40_RLD"/>
    <property type="match status" value="1"/>
</dbReference>
<dbReference type="CTD" id="495967"/>
<dbReference type="Gene3D" id="2.130.10.30">
    <property type="entry name" value="Regulator of chromosome condensation 1/beta-lactamase-inhibitor protein II"/>
    <property type="match status" value="2"/>
</dbReference>
<feature type="region of interest" description="Disordered" evidence="3">
    <location>
        <begin position="414"/>
        <end position="437"/>
    </location>
</feature>
<keyword evidence="1" id="KW-0677">Repeat</keyword>
<evidence type="ECO:0000256" key="1">
    <source>
        <dbReference type="ARBA" id="ARBA00022737"/>
    </source>
</evidence>
<evidence type="ECO:0000313" key="6">
    <source>
        <dbReference type="RefSeq" id="XP_041445320.1"/>
    </source>
</evidence>
<evidence type="ECO:0000313" key="5">
    <source>
        <dbReference type="Proteomes" id="UP000186698"/>
    </source>
</evidence>
<feature type="domain" description="RCC1-like" evidence="4">
    <location>
        <begin position="11"/>
        <end position="388"/>
    </location>
</feature>
<dbReference type="AlphaFoldDB" id="A0A8J1MWE5"/>
<feature type="repeat" description="RCC1" evidence="2">
    <location>
        <begin position="63"/>
        <end position="114"/>
    </location>
</feature>
<dbReference type="InterPro" id="IPR000408">
    <property type="entry name" value="Reg_chr_condens"/>
</dbReference>
<dbReference type="SUPFAM" id="SSF50985">
    <property type="entry name" value="RCC1/BLIP-II"/>
    <property type="match status" value="1"/>
</dbReference>
<name>A0A8J1MWE5_XENLA</name>
<feature type="repeat" description="RCC1" evidence="2">
    <location>
        <begin position="115"/>
        <end position="165"/>
    </location>
</feature>
<dbReference type="InterPro" id="IPR009091">
    <property type="entry name" value="RCC1/BLIP-II"/>
</dbReference>
<dbReference type="Proteomes" id="UP000186698">
    <property type="component" value="Chromosome 4L"/>
</dbReference>
<evidence type="ECO:0000256" key="2">
    <source>
        <dbReference type="PROSITE-ProRule" id="PRU00235"/>
    </source>
</evidence>
<evidence type="ECO:0000259" key="4">
    <source>
        <dbReference type="Pfam" id="PF25390"/>
    </source>
</evidence>
<dbReference type="RefSeq" id="XP_041445320.1">
    <property type="nucleotide sequence ID" value="XM_041589386.1"/>
</dbReference>